<organism evidence="5 7">
    <name type="scientific">Zhongshania aliphaticivorans</name>
    <dbReference type="NCBI Taxonomy" id="1470434"/>
    <lineage>
        <taxon>Bacteria</taxon>
        <taxon>Pseudomonadati</taxon>
        <taxon>Pseudomonadota</taxon>
        <taxon>Gammaproteobacteria</taxon>
        <taxon>Cellvibrionales</taxon>
        <taxon>Spongiibacteraceae</taxon>
        <taxon>Zhongshania</taxon>
    </lineage>
</organism>
<dbReference type="PANTHER" id="PTHR43479:SF11">
    <property type="entry name" value="ACREF_ENVCD OPERON REPRESSOR-RELATED"/>
    <property type="match status" value="1"/>
</dbReference>
<feature type="compositionally biased region" description="Polar residues" evidence="3">
    <location>
        <begin position="15"/>
        <end position="25"/>
    </location>
</feature>
<dbReference type="InterPro" id="IPR009057">
    <property type="entry name" value="Homeodomain-like_sf"/>
</dbReference>
<dbReference type="InterPro" id="IPR049484">
    <property type="entry name" value="Rv0078-like_C"/>
</dbReference>
<evidence type="ECO:0000313" key="7">
    <source>
        <dbReference type="Proteomes" id="UP000439591"/>
    </source>
</evidence>
<feature type="DNA-binding region" description="H-T-H motif" evidence="2">
    <location>
        <begin position="54"/>
        <end position="73"/>
    </location>
</feature>
<dbReference type="Proteomes" id="UP000439591">
    <property type="component" value="Unassembled WGS sequence"/>
</dbReference>
<evidence type="ECO:0000313" key="6">
    <source>
        <dbReference type="EMBL" id="CAA0122275.1"/>
    </source>
</evidence>
<dbReference type="PANTHER" id="PTHR43479">
    <property type="entry name" value="ACREF/ENVCD OPERON REPRESSOR-RELATED"/>
    <property type="match status" value="1"/>
</dbReference>
<sequence length="223" mass="25122">MARDVSGSKKAGPRLTNNTKPLRQTQAERREATQIKVLESACRIFGEKGYADTSLTDIADDLGLTITPIYHYFGNKKSLFLAVTESMEQEFTARLEAFSSNVEKINPINVWDMLIEMTHRQDFVRIVLSDAPIVLGRERWKDTSVVQAVSRIFREQLTLFVKSSGLSTPLSENDIELMQRMLIGCFTEAVLMLAENPDYDSRPLILKTLGLFFSGSTTNKFAS</sequence>
<dbReference type="Pfam" id="PF21351">
    <property type="entry name" value="TetR_C_41"/>
    <property type="match status" value="1"/>
</dbReference>
<dbReference type="GO" id="GO:0003677">
    <property type="term" value="F:DNA binding"/>
    <property type="evidence" value="ECO:0007669"/>
    <property type="project" value="UniProtKB-UniRule"/>
</dbReference>
<gene>
    <name evidence="5" type="primary">ttgR_3</name>
    <name evidence="6" type="synonym">ttgR_4</name>
    <name evidence="5" type="ORF">KFEGEMFD_03438</name>
    <name evidence="6" type="ORF">KFEGEMFD_03970</name>
</gene>
<evidence type="ECO:0000313" key="5">
    <source>
        <dbReference type="EMBL" id="CAA0118257.1"/>
    </source>
</evidence>
<dbReference type="PRINTS" id="PR00455">
    <property type="entry name" value="HTHTETR"/>
</dbReference>
<feature type="domain" description="HTH tetR-type" evidence="4">
    <location>
        <begin position="31"/>
        <end position="91"/>
    </location>
</feature>
<evidence type="ECO:0000259" key="4">
    <source>
        <dbReference type="PROSITE" id="PS50977"/>
    </source>
</evidence>
<protein>
    <submittedName>
        <fullName evidence="5">HTH-type transcriptional regulator TtgR</fullName>
    </submittedName>
</protein>
<dbReference type="PROSITE" id="PS01081">
    <property type="entry name" value="HTH_TETR_1"/>
    <property type="match status" value="1"/>
</dbReference>
<dbReference type="RefSeq" id="WP_159287839.1">
    <property type="nucleotide sequence ID" value="NZ_CACSIM010000006.1"/>
</dbReference>
<dbReference type="InterPro" id="IPR001647">
    <property type="entry name" value="HTH_TetR"/>
</dbReference>
<dbReference type="InterPro" id="IPR023772">
    <property type="entry name" value="DNA-bd_HTH_TetR-type_CS"/>
</dbReference>
<evidence type="ECO:0000256" key="2">
    <source>
        <dbReference type="PROSITE-ProRule" id="PRU00335"/>
    </source>
</evidence>
<proteinExistence type="predicted"/>
<dbReference type="InterPro" id="IPR050624">
    <property type="entry name" value="HTH-type_Tx_Regulator"/>
</dbReference>
<keyword evidence="1 2" id="KW-0238">DNA-binding</keyword>
<evidence type="ECO:0000256" key="1">
    <source>
        <dbReference type="ARBA" id="ARBA00023125"/>
    </source>
</evidence>
<dbReference type="PROSITE" id="PS50977">
    <property type="entry name" value="HTH_TETR_2"/>
    <property type="match status" value="1"/>
</dbReference>
<evidence type="ECO:0000256" key="3">
    <source>
        <dbReference type="SAM" id="MobiDB-lite"/>
    </source>
</evidence>
<name>A0A5S9QKF7_9GAMM</name>
<accession>A0A5S9QKF7</accession>
<dbReference type="EMBL" id="CACSIM010000006">
    <property type="protein sequence ID" value="CAA0118257.1"/>
    <property type="molecule type" value="Genomic_DNA"/>
</dbReference>
<feature type="region of interest" description="Disordered" evidence="3">
    <location>
        <begin position="1"/>
        <end position="30"/>
    </location>
</feature>
<dbReference type="EMBL" id="CACSIM010000008">
    <property type="protein sequence ID" value="CAA0122275.1"/>
    <property type="molecule type" value="Genomic_DNA"/>
</dbReference>
<dbReference type="Pfam" id="PF00440">
    <property type="entry name" value="TetR_N"/>
    <property type="match status" value="1"/>
</dbReference>
<reference evidence="5 7" key="1">
    <citation type="submission" date="2019-11" db="EMBL/GenBank/DDBJ databases">
        <authorList>
            <person name="Holert J."/>
        </authorList>
    </citation>
    <scope>NUCLEOTIDE SEQUENCE [LARGE SCALE GENOMIC DNA]</scope>
    <source>
        <strain evidence="5">BC3_2A</strain>
    </source>
</reference>
<dbReference type="AlphaFoldDB" id="A0A5S9QKF7"/>
<dbReference type="Gene3D" id="1.10.357.10">
    <property type="entry name" value="Tetracycline Repressor, domain 2"/>
    <property type="match status" value="1"/>
</dbReference>
<dbReference type="SUPFAM" id="SSF46689">
    <property type="entry name" value="Homeodomain-like"/>
    <property type="match status" value="1"/>
</dbReference>